<feature type="transmembrane region" description="Helical" evidence="1">
    <location>
        <begin position="50"/>
        <end position="69"/>
    </location>
</feature>
<organism evidence="2 3">
    <name type="scientific">Natronococcus jeotgali DSM 18795</name>
    <dbReference type="NCBI Taxonomy" id="1227498"/>
    <lineage>
        <taxon>Archaea</taxon>
        <taxon>Methanobacteriati</taxon>
        <taxon>Methanobacteriota</taxon>
        <taxon>Stenosarchaea group</taxon>
        <taxon>Halobacteria</taxon>
        <taxon>Halobacteriales</taxon>
        <taxon>Natrialbaceae</taxon>
        <taxon>Natronococcus</taxon>
    </lineage>
</organism>
<keyword evidence="1" id="KW-1133">Transmembrane helix</keyword>
<feature type="transmembrane region" description="Helical" evidence="1">
    <location>
        <begin position="6"/>
        <end position="29"/>
    </location>
</feature>
<feature type="transmembrane region" description="Helical" evidence="1">
    <location>
        <begin position="75"/>
        <end position="96"/>
    </location>
</feature>
<evidence type="ECO:0000313" key="2">
    <source>
        <dbReference type="EMBL" id="ELY64369.1"/>
    </source>
</evidence>
<dbReference type="STRING" id="1227498.C492_05555"/>
<gene>
    <name evidence="2" type="ORF">C492_05555</name>
</gene>
<protein>
    <recommendedName>
        <fullName evidence="4">Integral membrane protein</fullName>
    </recommendedName>
</protein>
<proteinExistence type="predicted"/>
<dbReference type="Proteomes" id="UP000011531">
    <property type="component" value="Unassembled WGS sequence"/>
</dbReference>
<reference evidence="2 3" key="1">
    <citation type="journal article" date="2014" name="PLoS Genet.">
        <title>Phylogenetically driven sequencing of extremely halophilic archaea reveals strategies for static and dynamic osmo-response.</title>
        <authorList>
            <person name="Becker E.A."/>
            <person name="Seitzer P.M."/>
            <person name="Tritt A."/>
            <person name="Larsen D."/>
            <person name="Krusor M."/>
            <person name="Yao A.I."/>
            <person name="Wu D."/>
            <person name="Madern D."/>
            <person name="Eisen J.A."/>
            <person name="Darling A.E."/>
            <person name="Facciotti M.T."/>
        </authorList>
    </citation>
    <scope>NUCLEOTIDE SEQUENCE [LARGE SCALE GENOMIC DNA]</scope>
    <source>
        <strain evidence="2 3">DSM 18795</strain>
    </source>
</reference>
<feature type="transmembrane region" description="Helical" evidence="1">
    <location>
        <begin position="117"/>
        <end position="136"/>
    </location>
</feature>
<keyword evidence="1" id="KW-0812">Transmembrane</keyword>
<dbReference type="EMBL" id="AOIA01000033">
    <property type="protein sequence ID" value="ELY64369.1"/>
    <property type="molecule type" value="Genomic_DNA"/>
</dbReference>
<dbReference type="AlphaFoldDB" id="L9XRD6"/>
<evidence type="ECO:0000256" key="1">
    <source>
        <dbReference type="SAM" id="Phobius"/>
    </source>
</evidence>
<comment type="caution">
    <text evidence="2">The sequence shown here is derived from an EMBL/GenBank/DDBJ whole genome shotgun (WGS) entry which is preliminary data.</text>
</comment>
<keyword evidence="3" id="KW-1185">Reference proteome</keyword>
<feature type="transmembrane region" description="Helical" evidence="1">
    <location>
        <begin position="142"/>
        <end position="163"/>
    </location>
</feature>
<keyword evidence="1" id="KW-0472">Membrane</keyword>
<accession>L9XRD6</accession>
<sequence length="164" mass="16736">MAPSTGGIAVLLAVAVGCLALALASLRAGSWTRRLYGLEPDDDAGARANAAVLGIVGVGLFALAAAIVLELPPRAVGTATLLASALLCFVLGWLVAVRDRRELLTTPTVDRETGRRLGFVAIGCGVLSLAFAPLVWLEVDDAVVAGVALASTVVVLLAVAFAYR</sequence>
<evidence type="ECO:0008006" key="4">
    <source>
        <dbReference type="Google" id="ProtNLM"/>
    </source>
</evidence>
<dbReference type="OrthoDB" id="331525at2157"/>
<evidence type="ECO:0000313" key="3">
    <source>
        <dbReference type="Proteomes" id="UP000011531"/>
    </source>
</evidence>
<dbReference type="RefSeq" id="WP_008421251.1">
    <property type="nucleotide sequence ID" value="NZ_AOIA01000033.1"/>
</dbReference>
<name>L9XRD6_9EURY</name>